<name>A0A6G9AKX8_9BACT</name>
<gene>
    <name evidence="3" type="ORF">G8759_10950</name>
</gene>
<evidence type="ECO:0000256" key="1">
    <source>
        <dbReference type="SAM" id="Phobius"/>
    </source>
</evidence>
<evidence type="ECO:0000313" key="3">
    <source>
        <dbReference type="EMBL" id="QIP13107.1"/>
    </source>
</evidence>
<reference evidence="3 4" key="1">
    <citation type="submission" date="2020-03" db="EMBL/GenBank/DDBJ databases">
        <authorList>
            <person name="Kim M.K."/>
        </authorList>
    </citation>
    <scope>NUCLEOTIDE SEQUENCE [LARGE SCALE GENOMIC DNA]</scope>
    <source>
        <strain evidence="3 4">BT328</strain>
    </source>
</reference>
<accession>A0A6G9AKX8</accession>
<evidence type="ECO:0000256" key="2">
    <source>
        <dbReference type="SAM" id="SignalP"/>
    </source>
</evidence>
<dbReference type="AlphaFoldDB" id="A0A6G9AKX8"/>
<evidence type="ECO:0000313" key="4">
    <source>
        <dbReference type="Proteomes" id="UP000501802"/>
    </source>
</evidence>
<feature type="chain" id="PRO_5026272203" description="DUF5683 domain-containing protein" evidence="2">
    <location>
        <begin position="25"/>
        <end position="256"/>
    </location>
</feature>
<feature type="signal peptide" evidence="2">
    <location>
        <begin position="1"/>
        <end position="24"/>
    </location>
</feature>
<protein>
    <recommendedName>
        <fullName evidence="5">DUF5683 domain-containing protein</fullName>
    </recommendedName>
</protein>
<keyword evidence="1" id="KW-0472">Membrane</keyword>
<evidence type="ECO:0008006" key="5">
    <source>
        <dbReference type="Google" id="ProtNLM"/>
    </source>
</evidence>
<dbReference type="RefSeq" id="WP_167207863.1">
    <property type="nucleotide sequence ID" value="NZ_CP050063.1"/>
</dbReference>
<dbReference type="KEGG" id="spib:G8759_10950"/>
<dbReference type="Proteomes" id="UP000501802">
    <property type="component" value="Chromosome"/>
</dbReference>
<dbReference type="EMBL" id="CP050063">
    <property type="protein sequence ID" value="QIP13107.1"/>
    <property type="molecule type" value="Genomic_DNA"/>
</dbReference>
<keyword evidence="2" id="KW-0732">Signal</keyword>
<proteinExistence type="predicted"/>
<sequence>MNRVLYHRLFPFLVILLTSLAVHAQQAPSEATNIRISPDEKTKRLVIQYDLLSVQPGDSLYVEIETASGRRLRPISVTGNVGKAITVGRNKTIYWDIVRDKIQLDEEVEVIIRLVRGVNVTRPATAKPKPPVPAPVVSVQKKSPLPIIGWIATGGLAAYTFVLASGLNKDVDAYNQKTVANTLAEWNTAEDKRKDIDSRRGTVTIVAGATAALLIANIVYTVVRKTNQNSRPNQLRTAWQIRPASQSMGVGLVHTF</sequence>
<organism evidence="3 4">
    <name type="scientific">Spirosoma aureum</name>
    <dbReference type="NCBI Taxonomy" id="2692134"/>
    <lineage>
        <taxon>Bacteria</taxon>
        <taxon>Pseudomonadati</taxon>
        <taxon>Bacteroidota</taxon>
        <taxon>Cytophagia</taxon>
        <taxon>Cytophagales</taxon>
        <taxon>Cytophagaceae</taxon>
        <taxon>Spirosoma</taxon>
    </lineage>
</organism>
<keyword evidence="1" id="KW-1133">Transmembrane helix</keyword>
<feature type="transmembrane region" description="Helical" evidence="1">
    <location>
        <begin position="202"/>
        <end position="223"/>
    </location>
</feature>
<feature type="transmembrane region" description="Helical" evidence="1">
    <location>
        <begin position="147"/>
        <end position="167"/>
    </location>
</feature>
<keyword evidence="4" id="KW-1185">Reference proteome</keyword>
<keyword evidence="1" id="KW-0812">Transmembrane</keyword>